<dbReference type="AlphaFoldDB" id="A0A4Z1CFG1"/>
<gene>
    <name evidence="1" type="ORF">E4L95_15260</name>
</gene>
<dbReference type="EMBL" id="SRPG01000168">
    <property type="protein sequence ID" value="TGN54892.1"/>
    <property type="molecule type" value="Genomic_DNA"/>
</dbReference>
<organism evidence="1 2">
    <name type="scientific">Paracoccus liaowanqingii</name>
    <dbReference type="NCBI Taxonomy" id="2560053"/>
    <lineage>
        <taxon>Bacteria</taxon>
        <taxon>Pseudomonadati</taxon>
        <taxon>Pseudomonadota</taxon>
        <taxon>Alphaproteobacteria</taxon>
        <taxon>Rhodobacterales</taxon>
        <taxon>Paracoccaceae</taxon>
        <taxon>Paracoccus</taxon>
    </lineage>
</organism>
<reference evidence="1 2" key="1">
    <citation type="submission" date="2019-03" db="EMBL/GenBank/DDBJ databases">
        <authorList>
            <person name="Li J."/>
        </authorList>
    </citation>
    <scope>NUCLEOTIDE SEQUENCE [LARGE SCALE GENOMIC DNA]</scope>
    <source>
        <strain evidence="1 2">3058</strain>
    </source>
</reference>
<dbReference type="Proteomes" id="UP000297972">
    <property type="component" value="Unassembled WGS sequence"/>
</dbReference>
<keyword evidence="2" id="KW-1185">Reference proteome</keyword>
<proteinExistence type="predicted"/>
<name>A0A4Z1CFG1_9RHOB</name>
<comment type="caution">
    <text evidence="1">The sequence shown here is derived from an EMBL/GenBank/DDBJ whole genome shotgun (WGS) entry which is preliminary data.</text>
</comment>
<dbReference type="RefSeq" id="WP_135818333.1">
    <property type="nucleotide sequence ID" value="NZ_SRPG01000168.1"/>
</dbReference>
<evidence type="ECO:0000313" key="2">
    <source>
        <dbReference type="Proteomes" id="UP000297972"/>
    </source>
</evidence>
<evidence type="ECO:0000313" key="1">
    <source>
        <dbReference type="EMBL" id="TGN54892.1"/>
    </source>
</evidence>
<sequence length="118" mass="12734">MMNEQRGAVVAACLAVLTREIYAAGVDRDTALALLRDAPDKIEAALTRGFRAMVVYRLDGRKARGLVSDQDDKLRAFEAQARQDRAPLVGINPTLVADLAAVARDHAALTMGARHAVH</sequence>
<dbReference type="OrthoDB" id="7871295at2"/>
<accession>A0A4Z1CFG1</accession>
<protein>
    <submittedName>
        <fullName evidence="1">Uncharacterized protein</fullName>
    </submittedName>
</protein>